<dbReference type="PANTHER" id="PTHR36151">
    <property type="entry name" value="BLR2777 PROTEIN"/>
    <property type="match status" value="1"/>
</dbReference>
<dbReference type="InterPro" id="IPR018247">
    <property type="entry name" value="EF_Hand_1_Ca_BS"/>
</dbReference>
<comment type="caution">
    <text evidence="2">The sequence shown here is derived from an EMBL/GenBank/DDBJ whole genome shotgun (WGS) entry which is preliminary data.</text>
</comment>
<dbReference type="PROSITE" id="PS00018">
    <property type="entry name" value="EF_HAND_1"/>
    <property type="match status" value="2"/>
</dbReference>
<reference evidence="2 3" key="1">
    <citation type="submission" date="2021-01" db="EMBL/GenBank/DDBJ databases">
        <title>Whole genome shotgun sequence of Microbispora siamensis NBRC 104113.</title>
        <authorList>
            <person name="Komaki H."/>
            <person name="Tamura T."/>
        </authorList>
    </citation>
    <scope>NUCLEOTIDE SEQUENCE [LARGE SCALE GENOMIC DNA]</scope>
    <source>
        <strain evidence="2 3">NBRC 104113</strain>
    </source>
</reference>
<evidence type="ECO:0000313" key="3">
    <source>
        <dbReference type="Proteomes" id="UP000660454"/>
    </source>
</evidence>
<dbReference type="RefSeq" id="WP_204052113.1">
    <property type="nucleotide sequence ID" value="NZ_BOOF01000051.1"/>
</dbReference>
<dbReference type="Proteomes" id="UP000660454">
    <property type="component" value="Unassembled WGS sequence"/>
</dbReference>
<accession>A0ABQ4GXT1</accession>
<proteinExistence type="predicted"/>
<feature type="domain" description="EF-hand" evidence="1">
    <location>
        <begin position="418"/>
        <end position="453"/>
    </location>
</feature>
<gene>
    <name evidence="2" type="ORF">Msi02_70630</name>
</gene>
<dbReference type="InterPro" id="IPR002048">
    <property type="entry name" value="EF_hand_dom"/>
</dbReference>
<dbReference type="Gene3D" id="1.10.238.10">
    <property type="entry name" value="EF-hand"/>
    <property type="match status" value="1"/>
</dbReference>
<protein>
    <recommendedName>
        <fullName evidence="1">EF-hand domain-containing protein</fullName>
    </recommendedName>
</protein>
<dbReference type="EMBL" id="BOOF01000051">
    <property type="protein sequence ID" value="GIH66246.1"/>
    <property type="molecule type" value="Genomic_DNA"/>
</dbReference>
<dbReference type="PROSITE" id="PS50222">
    <property type="entry name" value="EF_HAND_2"/>
    <property type="match status" value="2"/>
</dbReference>
<evidence type="ECO:0000313" key="2">
    <source>
        <dbReference type="EMBL" id="GIH66246.1"/>
    </source>
</evidence>
<feature type="domain" description="EF-hand" evidence="1">
    <location>
        <begin position="392"/>
        <end position="417"/>
    </location>
</feature>
<sequence length="493" mass="53738">MSDAAAAGTDADPLGPGSMLYRLTRQARWGLVATRAIVLEAAHPQIGAALITNSTFVAHPWRRLRNTVLSSQRMVDPDARVRQREAARLNRLHARITGTDAEGRPFNAADSEARAWVVATLFESTVTMCRLSGESVDGPTLDRLYAEFQAFLALMDPYGGKLPPTVRKFWRYYASVVEERLENTEAVHIVLDRLFAQVPAPPLLRDRPAVWAAGRALASPAATAVIVASLPESLRARLGLAELPGTRTLMHAAYLSTRLATRVLPEAWTRLDTVMTVLDPAYAPQRNGGAPAGLPLLDGLPVLDGLRRGAAKAGALLRLLTPDPETAADGDSALRSASRFFSEVLDQTGDGHLDWPDLAAMAREIATRLDLDAQDEDRLFAAFADWWRELQKELDTDGDGRITGHEYAAAAAAMAGSALIRIAEVLFDVTDTDDDQVIDAREYQALFRTAFDHDPGGGDAGERLTRGEFVRRFLGFMAGRRHSGGYDRMFAQA</sequence>
<dbReference type="PANTHER" id="PTHR36151:SF3">
    <property type="entry name" value="ER-BOUND OXYGENASE MPAB_MPAB'_RUBBER OXYGENASE CATALYTIC DOMAIN-CONTAINING PROTEIN"/>
    <property type="match status" value="1"/>
</dbReference>
<name>A0ABQ4GXT1_9ACTN</name>
<organism evidence="2 3">
    <name type="scientific">Microbispora siamensis</name>
    <dbReference type="NCBI Taxonomy" id="564413"/>
    <lineage>
        <taxon>Bacteria</taxon>
        <taxon>Bacillati</taxon>
        <taxon>Actinomycetota</taxon>
        <taxon>Actinomycetes</taxon>
        <taxon>Streptosporangiales</taxon>
        <taxon>Streptosporangiaceae</taxon>
        <taxon>Microbispora</taxon>
    </lineage>
</organism>
<dbReference type="InterPro" id="IPR018713">
    <property type="entry name" value="MPAB/Lcp_cat_dom"/>
</dbReference>
<keyword evidence="3" id="KW-1185">Reference proteome</keyword>
<dbReference type="SUPFAM" id="SSF47473">
    <property type="entry name" value="EF-hand"/>
    <property type="match status" value="1"/>
</dbReference>
<dbReference type="InterPro" id="IPR011992">
    <property type="entry name" value="EF-hand-dom_pair"/>
</dbReference>
<dbReference type="SMART" id="SM00054">
    <property type="entry name" value="EFh"/>
    <property type="match status" value="2"/>
</dbReference>
<dbReference type="Pfam" id="PF09995">
    <property type="entry name" value="MPAB_Lcp_cat"/>
    <property type="match status" value="1"/>
</dbReference>
<evidence type="ECO:0000259" key="1">
    <source>
        <dbReference type="PROSITE" id="PS50222"/>
    </source>
</evidence>